<evidence type="ECO:0000313" key="2">
    <source>
        <dbReference type="Proteomes" id="UP000027222"/>
    </source>
</evidence>
<dbReference type="EMBL" id="KL142404">
    <property type="protein sequence ID" value="KDR69133.1"/>
    <property type="molecule type" value="Genomic_DNA"/>
</dbReference>
<gene>
    <name evidence="1" type="ORF">GALMADRAFT_145843</name>
</gene>
<evidence type="ECO:0000313" key="1">
    <source>
        <dbReference type="EMBL" id="KDR69133.1"/>
    </source>
</evidence>
<dbReference type="HOGENOM" id="CLU_1421498_0_0_1"/>
<protein>
    <submittedName>
        <fullName evidence="1">Uncharacterized protein</fullName>
    </submittedName>
</protein>
<dbReference type="AlphaFoldDB" id="A0A067SQS3"/>
<name>A0A067SQS3_GALM3</name>
<proteinExistence type="predicted"/>
<accession>A0A067SQS3</accession>
<dbReference type="Proteomes" id="UP000027222">
    <property type="component" value="Unassembled WGS sequence"/>
</dbReference>
<reference evidence="2" key="1">
    <citation type="journal article" date="2014" name="Proc. Natl. Acad. Sci. U.S.A.">
        <title>Extensive sampling of basidiomycete genomes demonstrates inadequacy of the white-rot/brown-rot paradigm for wood decay fungi.</title>
        <authorList>
            <person name="Riley R."/>
            <person name="Salamov A.A."/>
            <person name="Brown D.W."/>
            <person name="Nagy L.G."/>
            <person name="Floudas D."/>
            <person name="Held B.W."/>
            <person name="Levasseur A."/>
            <person name="Lombard V."/>
            <person name="Morin E."/>
            <person name="Otillar R."/>
            <person name="Lindquist E.A."/>
            <person name="Sun H."/>
            <person name="LaButti K.M."/>
            <person name="Schmutz J."/>
            <person name="Jabbour D."/>
            <person name="Luo H."/>
            <person name="Baker S.E."/>
            <person name="Pisabarro A.G."/>
            <person name="Walton J.D."/>
            <person name="Blanchette R.A."/>
            <person name="Henrissat B."/>
            <person name="Martin F."/>
            <person name="Cullen D."/>
            <person name="Hibbett D.S."/>
            <person name="Grigoriev I.V."/>
        </authorList>
    </citation>
    <scope>NUCLEOTIDE SEQUENCE [LARGE SCALE GENOMIC DNA]</scope>
    <source>
        <strain evidence="2">CBS 339.88</strain>
    </source>
</reference>
<keyword evidence="2" id="KW-1185">Reference proteome</keyword>
<organism evidence="1 2">
    <name type="scientific">Galerina marginata (strain CBS 339.88)</name>
    <dbReference type="NCBI Taxonomy" id="685588"/>
    <lineage>
        <taxon>Eukaryota</taxon>
        <taxon>Fungi</taxon>
        <taxon>Dikarya</taxon>
        <taxon>Basidiomycota</taxon>
        <taxon>Agaricomycotina</taxon>
        <taxon>Agaricomycetes</taxon>
        <taxon>Agaricomycetidae</taxon>
        <taxon>Agaricales</taxon>
        <taxon>Agaricineae</taxon>
        <taxon>Strophariaceae</taxon>
        <taxon>Galerina</taxon>
    </lineage>
</organism>
<sequence length="191" mass="20579">MASRLSKGNPAPRDCSILHTTSFSPQTNSNQFSFIQHQQMTLETGRHFKTLQKLAVIVLLASYRCHNHVVIDSQLQVDGEFNPSFYPQSKSKMFKLSVAVAFVAFALHGVISSPLPLEGGVDLVARVPQTQTLTGLVDSIVGETEGLVAAVLGETPPEIPGRTSRAIGSVVEEMGSSFVYSNSLDGVVLHI</sequence>